<keyword evidence="2" id="KW-0472">Membrane</keyword>
<name>A0A0M3JDT4_ANISI</name>
<evidence type="ECO:0000256" key="1">
    <source>
        <dbReference type="SAM" id="Coils"/>
    </source>
</evidence>
<proteinExistence type="predicted"/>
<accession>A0A0M3JDT4</accession>
<organism evidence="3">
    <name type="scientific">Anisakis simplex</name>
    <name type="common">Herring worm</name>
    <dbReference type="NCBI Taxonomy" id="6269"/>
    <lineage>
        <taxon>Eukaryota</taxon>
        <taxon>Metazoa</taxon>
        <taxon>Ecdysozoa</taxon>
        <taxon>Nematoda</taxon>
        <taxon>Chromadorea</taxon>
        <taxon>Rhabditida</taxon>
        <taxon>Spirurina</taxon>
        <taxon>Ascaridomorpha</taxon>
        <taxon>Ascaridoidea</taxon>
        <taxon>Anisakidae</taxon>
        <taxon>Anisakis</taxon>
        <taxon>Anisakis simplex complex</taxon>
    </lineage>
</organism>
<feature type="coiled-coil region" evidence="1">
    <location>
        <begin position="19"/>
        <end position="102"/>
    </location>
</feature>
<evidence type="ECO:0000313" key="3">
    <source>
        <dbReference type="WBParaSite" id="ASIM_0000577501-mRNA-1"/>
    </source>
</evidence>
<protein>
    <submittedName>
        <fullName evidence="3">DUF4515 domain-containing protein</fullName>
    </submittedName>
</protein>
<feature type="transmembrane region" description="Helical" evidence="2">
    <location>
        <begin position="113"/>
        <end position="141"/>
    </location>
</feature>
<reference evidence="3" key="1">
    <citation type="submission" date="2017-02" db="UniProtKB">
        <authorList>
            <consortium name="WormBaseParasite"/>
        </authorList>
    </citation>
    <scope>IDENTIFICATION</scope>
</reference>
<dbReference type="AlphaFoldDB" id="A0A0M3JDT4"/>
<keyword evidence="2" id="KW-0812">Transmembrane</keyword>
<sequence>LEKSISQYRTTESDLRQQLSSALSDKKTVQTELDEAKRRLAQFEVDKKIFKEKFDEMTRLKLSLMKKIELLEAERRKAEAVISETAMQREAIERSLSALERENKVRLLEFLDLLLLLLLYLLLLFICYVYYILFMHIFIIIM</sequence>
<keyword evidence="1" id="KW-0175">Coiled coil</keyword>
<dbReference type="WBParaSite" id="ASIM_0000577501-mRNA-1">
    <property type="protein sequence ID" value="ASIM_0000577501-mRNA-1"/>
    <property type="gene ID" value="ASIM_0000577501"/>
</dbReference>
<evidence type="ECO:0000256" key="2">
    <source>
        <dbReference type="SAM" id="Phobius"/>
    </source>
</evidence>
<keyword evidence="2" id="KW-1133">Transmembrane helix</keyword>